<gene>
    <name evidence="2" type="ORF">ALTATR162_LOCUS5393</name>
</gene>
<dbReference type="EMBL" id="CAJRGZ010000019">
    <property type="protein sequence ID" value="CAG5159063.1"/>
    <property type="molecule type" value="Genomic_DNA"/>
</dbReference>
<keyword evidence="3" id="KW-1185">Reference proteome</keyword>
<dbReference type="AlphaFoldDB" id="A0A8J2I9Y1"/>
<protein>
    <submittedName>
        <fullName evidence="2">Uncharacterized protein</fullName>
    </submittedName>
</protein>
<name>A0A8J2I9Y1_9PLEO</name>
<evidence type="ECO:0000256" key="1">
    <source>
        <dbReference type="SAM" id="SignalP"/>
    </source>
</evidence>
<dbReference type="OrthoDB" id="3661707at2759"/>
<accession>A0A8J2I9Y1</accession>
<dbReference type="GeneID" id="67017166"/>
<dbReference type="RefSeq" id="XP_043168947.1">
    <property type="nucleotide sequence ID" value="XM_043313012.1"/>
</dbReference>
<keyword evidence="1" id="KW-0732">Signal</keyword>
<organism evidence="2 3">
    <name type="scientific">Alternaria atra</name>
    <dbReference type="NCBI Taxonomy" id="119953"/>
    <lineage>
        <taxon>Eukaryota</taxon>
        <taxon>Fungi</taxon>
        <taxon>Dikarya</taxon>
        <taxon>Ascomycota</taxon>
        <taxon>Pezizomycotina</taxon>
        <taxon>Dothideomycetes</taxon>
        <taxon>Pleosporomycetidae</taxon>
        <taxon>Pleosporales</taxon>
        <taxon>Pleosporineae</taxon>
        <taxon>Pleosporaceae</taxon>
        <taxon>Alternaria</taxon>
        <taxon>Alternaria sect. Ulocladioides</taxon>
    </lineage>
</organism>
<evidence type="ECO:0000313" key="2">
    <source>
        <dbReference type="EMBL" id="CAG5159063.1"/>
    </source>
</evidence>
<proteinExistence type="predicted"/>
<feature type="signal peptide" evidence="1">
    <location>
        <begin position="1"/>
        <end position="22"/>
    </location>
</feature>
<reference evidence="2" key="1">
    <citation type="submission" date="2021-05" db="EMBL/GenBank/DDBJ databases">
        <authorList>
            <person name="Stam R."/>
        </authorList>
    </citation>
    <scope>NUCLEOTIDE SEQUENCE</scope>
    <source>
        <strain evidence="2">CS162</strain>
    </source>
</reference>
<evidence type="ECO:0000313" key="3">
    <source>
        <dbReference type="Proteomes" id="UP000676310"/>
    </source>
</evidence>
<dbReference type="Proteomes" id="UP000676310">
    <property type="component" value="Unassembled WGS sequence"/>
</dbReference>
<feature type="chain" id="PRO_5035217109" evidence="1">
    <location>
        <begin position="23"/>
        <end position="172"/>
    </location>
</feature>
<sequence>MIAWLTLLIGLSVNLLFGATSATPIQGSSMELQNNGTAHSLQARDYTQSIQIMLDRESYNDYFWRLFVGPYGIRANPCPTDHKPFRNVAISGLYKYGRNAIDHPPNPPAMELPFKWNGKQDECKWKTKGGGDPGQLICGDWMIMDCERDASWDDGAINCHRFSVHRGWACNW</sequence>
<comment type="caution">
    <text evidence="2">The sequence shown here is derived from an EMBL/GenBank/DDBJ whole genome shotgun (WGS) entry which is preliminary data.</text>
</comment>